<dbReference type="PANTHER" id="PTHR43818:SF10">
    <property type="entry name" value="NADH-DEPENDENT DEHYDROGENASE-RELATED"/>
    <property type="match status" value="1"/>
</dbReference>
<dbReference type="SUPFAM" id="SSF55347">
    <property type="entry name" value="Glyceraldehyde-3-phosphate dehydrogenase-like, C-terminal domain"/>
    <property type="match status" value="1"/>
</dbReference>
<name>A0A7W9SNS4_ARMRO</name>
<proteinExistence type="predicted"/>
<sequence>MPFRLALVGCGGQAGGDVPNIASHKDVKIVAVCDPDKGAQARFGDRYSVPESARFADYTKLLDTVDCDAVFCATPDHMHAPVGLKALSLGRHAYVQKPLTRGVGEARAMRLAAEKHPKSATQMGIQIHGEGSYRTAISWLNAGVLGKIQEIHSFCGKGWGGARPPRMAEFPPANLDWSLYCGVSRKVPYLPDEFHPGNWRRWQNFGTGTLGDMACHILDPVLSGTRLSTPLSVVSHLDAPPNVLNFPYNAHITWQLAGTRNTAKTVALHWYHGDTRPAKNLLPELFEELNTGSVVIGEYGKMVVPHWATPSVWDNSGKRVEKLPPKVESVSHYHEWVDVALGRIPGHGPTPGKCSTHFGYSGPLTEIVLMGNIASWQPKKVLSFNADACQFYGDGAGDANFRLLPLYGRDWNPLAA</sequence>
<comment type="caution">
    <text evidence="2">The sequence shown here is derived from an EMBL/GenBank/DDBJ whole genome shotgun (WGS) entry which is preliminary data.</text>
</comment>
<feature type="domain" description="Gfo/Idh/MocA-like oxidoreductase N-terminal" evidence="1">
    <location>
        <begin position="3"/>
        <end position="118"/>
    </location>
</feature>
<dbReference type="Gene3D" id="3.40.50.720">
    <property type="entry name" value="NAD(P)-binding Rossmann-like Domain"/>
    <property type="match status" value="1"/>
</dbReference>
<evidence type="ECO:0000313" key="2">
    <source>
        <dbReference type="EMBL" id="MBB6049991.1"/>
    </source>
</evidence>
<dbReference type="Pfam" id="PF01408">
    <property type="entry name" value="GFO_IDH_MocA"/>
    <property type="match status" value="1"/>
</dbReference>
<dbReference type="GO" id="GO:0000166">
    <property type="term" value="F:nucleotide binding"/>
    <property type="evidence" value="ECO:0007669"/>
    <property type="project" value="InterPro"/>
</dbReference>
<dbReference type="PANTHER" id="PTHR43818">
    <property type="entry name" value="BCDNA.GH03377"/>
    <property type="match status" value="1"/>
</dbReference>
<dbReference type="EMBL" id="JACHGW010000002">
    <property type="protein sequence ID" value="MBB6049991.1"/>
    <property type="molecule type" value="Genomic_DNA"/>
</dbReference>
<accession>A0A7W9SNS4</accession>
<reference evidence="2 3" key="1">
    <citation type="submission" date="2020-08" db="EMBL/GenBank/DDBJ databases">
        <title>Genomic Encyclopedia of Type Strains, Phase IV (KMG-IV): sequencing the most valuable type-strain genomes for metagenomic binning, comparative biology and taxonomic classification.</title>
        <authorList>
            <person name="Goeker M."/>
        </authorList>
    </citation>
    <scope>NUCLEOTIDE SEQUENCE [LARGE SCALE GENOMIC DNA]</scope>
    <source>
        <strain evidence="2 3">DSM 23562</strain>
    </source>
</reference>
<gene>
    <name evidence="2" type="ORF">HNQ39_001782</name>
</gene>
<dbReference type="RefSeq" id="WP_184194099.1">
    <property type="nucleotide sequence ID" value="NZ_JACHGW010000002.1"/>
</dbReference>
<evidence type="ECO:0000259" key="1">
    <source>
        <dbReference type="Pfam" id="PF01408"/>
    </source>
</evidence>
<evidence type="ECO:0000313" key="3">
    <source>
        <dbReference type="Proteomes" id="UP000520814"/>
    </source>
</evidence>
<organism evidence="2 3">
    <name type="scientific">Armatimonas rosea</name>
    <dbReference type="NCBI Taxonomy" id="685828"/>
    <lineage>
        <taxon>Bacteria</taxon>
        <taxon>Bacillati</taxon>
        <taxon>Armatimonadota</taxon>
        <taxon>Armatimonadia</taxon>
        <taxon>Armatimonadales</taxon>
        <taxon>Armatimonadaceae</taxon>
        <taxon>Armatimonas</taxon>
    </lineage>
</organism>
<dbReference type="SUPFAM" id="SSF51735">
    <property type="entry name" value="NAD(P)-binding Rossmann-fold domains"/>
    <property type="match status" value="1"/>
</dbReference>
<keyword evidence="3" id="KW-1185">Reference proteome</keyword>
<dbReference type="Proteomes" id="UP000520814">
    <property type="component" value="Unassembled WGS sequence"/>
</dbReference>
<protein>
    <submittedName>
        <fullName evidence="2">Putative dehydrogenase</fullName>
    </submittedName>
</protein>
<dbReference type="InterPro" id="IPR050463">
    <property type="entry name" value="Gfo/Idh/MocA_oxidrdct_glycsds"/>
</dbReference>
<dbReference type="InterPro" id="IPR036291">
    <property type="entry name" value="NAD(P)-bd_dom_sf"/>
</dbReference>
<dbReference type="InterPro" id="IPR000683">
    <property type="entry name" value="Gfo/Idh/MocA-like_OxRdtase_N"/>
</dbReference>
<dbReference type="Gene3D" id="3.30.360.10">
    <property type="entry name" value="Dihydrodipicolinate Reductase, domain 2"/>
    <property type="match status" value="1"/>
</dbReference>
<dbReference type="AlphaFoldDB" id="A0A7W9SNS4"/>